<gene>
    <name evidence="2" type="ORF">OKA104_LOCUS48426</name>
</gene>
<accession>A0A820KJN0</accession>
<proteinExistence type="predicted"/>
<evidence type="ECO:0000256" key="1">
    <source>
        <dbReference type="SAM" id="Phobius"/>
    </source>
</evidence>
<feature type="transmembrane region" description="Helical" evidence="1">
    <location>
        <begin position="74"/>
        <end position="92"/>
    </location>
</feature>
<protein>
    <submittedName>
        <fullName evidence="2">Uncharacterized protein</fullName>
    </submittedName>
</protein>
<keyword evidence="1" id="KW-0472">Membrane</keyword>
<keyword evidence="1" id="KW-0812">Transmembrane</keyword>
<sequence length="148" mass="16486">MNYHNDITKKPRVIGIISGLIGIIIISIVAAFIWNQRRPLRSGYREIDGIDESYGGPAFPISDKKIQQAAILPLNMKFMINCLLIVIVFTGLTTGEIHNACEICTCDNLDKPITVHCDSKNLSNLTNIRFNSSIETLSFINNSLTFKS</sequence>
<dbReference type="Proteomes" id="UP000663881">
    <property type="component" value="Unassembled WGS sequence"/>
</dbReference>
<evidence type="ECO:0000313" key="3">
    <source>
        <dbReference type="Proteomes" id="UP000663881"/>
    </source>
</evidence>
<keyword evidence="1" id="KW-1133">Transmembrane helix</keyword>
<reference evidence="2" key="1">
    <citation type="submission" date="2021-02" db="EMBL/GenBank/DDBJ databases">
        <authorList>
            <person name="Nowell W R."/>
        </authorList>
    </citation>
    <scope>NUCLEOTIDE SEQUENCE</scope>
</reference>
<feature type="non-terminal residue" evidence="2">
    <location>
        <position position="1"/>
    </location>
</feature>
<name>A0A820KJN0_9BILA</name>
<evidence type="ECO:0000313" key="2">
    <source>
        <dbReference type="EMBL" id="CAF4343744.1"/>
    </source>
</evidence>
<dbReference type="EMBL" id="CAJOAY010020896">
    <property type="protein sequence ID" value="CAF4343744.1"/>
    <property type="molecule type" value="Genomic_DNA"/>
</dbReference>
<organism evidence="2 3">
    <name type="scientific">Adineta steineri</name>
    <dbReference type="NCBI Taxonomy" id="433720"/>
    <lineage>
        <taxon>Eukaryota</taxon>
        <taxon>Metazoa</taxon>
        <taxon>Spiralia</taxon>
        <taxon>Gnathifera</taxon>
        <taxon>Rotifera</taxon>
        <taxon>Eurotatoria</taxon>
        <taxon>Bdelloidea</taxon>
        <taxon>Adinetida</taxon>
        <taxon>Adinetidae</taxon>
        <taxon>Adineta</taxon>
    </lineage>
</organism>
<feature type="transmembrane region" description="Helical" evidence="1">
    <location>
        <begin position="12"/>
        <end position="34"/>
    </location>
</feature>
<dbReference type="AlphaFoldDB" id="A0A820KJN0"/>
<comment type="caution">
    <text evidence="2">The sequence shown here is derived from an EMBL/GenBank/DDBJ whole genome shotgun (WGS) entry which is preliminary data.</text>
</comment>